<protein>
    <recommendedName>
        <fullName evidence="3">Sigma-70 family RNA polymerase sigma factor</fullName>
    </recommendedName>
</protein>
<evidence type="ECO:0000313" key="1">
    <source>
        <dbReference type="EMBL" id="WWF06073.1"/>
    </source>
</evidence>
<evidence type="ECO:0008006" key="3">
    <source>
        <dbReference type="Google" id="ProtNLM"/>
    </source>
</evidence>
<accession>A0ABZ2FFH0</accession>
<organism evidence="1 2">
    <name type="scientific">Janibacter terrae</name>
    <dbReference type="NCBI Taxonomy" id="103817"/>
    <lineage>
        <taxon>Bacteria</taxon>
        <taxon>Bacillati</taxon>
        <taxon>Actinomycetota</taxon>
        <taxon>Actinomycetes</taxon>
        <taxon>Micrococcales</taxon>
        <taxon>Intrasporangiaceae</taxon>
        <taxon>Janibacter</taxon>
    </lineage>
</organism>
<name>A0ABZ2FFH0_9MICO</name>
<dbReference type="Proteomes" id="UP001381003">
    <property type="component" value="Chromosome"/>
</dbReference>
<gene>
    <name evidence="1" type="ORF">N5P18_04160</name>
</gene>
<proteinExistence type="predicted"/>
<evidence type="ECO:0000313" key="2">
    <source>
        <dbReference type="Proteomes" id="UP001381003"/>
    </source>
</evidence>
<dbReference type="RefSeq" id="WP_338538775.1">
    <property type="nucleotide sequence ID" value="NZ_CP104874.1"/>
</dbReference>
<reference evidence="1 2" key="1">
    <citation type="submission" date="2022-09" db="EMBL/GenBank/DDBJ databases">
        <title>Complete genome sequence of Janibacter terrae strain COS04-44, PCL-degrading bacteria isolated from oil spilled coast.</title>
        <authorList>
            <person name="Park H."/>
            <person name="Kim J.Y."/>
            <person name="An S.H."/>
            <person name="Lee C.M."/>
            <person name="Weon H.-Y."/>
        </authorList>
    </citation>
    <scope>NUCLEOTIDE SEQUENCE [LARGE SCALE GENOMIC DNA]</scope>
    <source>
        <strain evidence="1 2">COS04-44</strain>
    </source>
</reference>
<sequence length="274" mass="29856">MDNDPFEAVRRESDPLEQARMAGDLMALYRQRGYELARIRRDAINRVVEQRGGTFSAVGAELGLTRGRISQIRKDAPATERAFFGVGPIDVATPTRHSSERPDGVVALEDAESARIISDVLRDLAFEVRPVAIPIDGSWTPAHEAVVICGPKSSQVSAEILSHDPVLAFHETEDGRWAIEDRKTGQRFESPLDNGAKGEDLAYVGRVTRGTKTVLVIAGIHALGSIGAVSYVAENLRSLHHSVGTQDFSMVVRAQFDGLLPTTKEAAWGPVVHR</sequence>
<dbReference type="EMBL" id="CP104874">
    <property type="protein sequence ID" value="WWF06073.1"/>
    <property type="molecule type" value="Genomic_DNA"/>
</dbReference>
<keyword evidence="2" id="KW-1185">Reference proteome</keyword>